<dbReference type="Proteomes" id="UP000265419">
    <property type="component" value="Unassembled WGS sequence"/>
</dbReference>
<sequence length="435" mass="47750">MSTQQNQTPEQRAEALRLEWEANPRWENVERDYTAEDVVALQGSVIEEHTFARLGSERLWKQLTEEAPTGGYTNALGALTGNQAVQQVKAGLRAVYLSGWQVAGDANLSGQTYPDQSLYPANSVPQVVRRINNALKRADQIEVAEGTKSVENWFAPIVADAEAGFGGPLNAYELMKSMIDAGAAGVHWEDQLASEKKCGHLGGKVLIPTQQHVRTLNAARLAADVENVPSLIVARTDAEAATLITSDVDDRDKPFITGERTAEGFYKVQNGLAPSIARAKAYAPYADLIWMETGTPDLALAREFAEAVKSEFPDQMLAYNCSPSFNWKKHLDDETIAKFQRELGAMGYSFQFITLAGFHALNHSMFDLARGYATDGMSAYVQLQEREFGDEVNGYTATKHQREVGTGYFDRVSTTLNPEGSTLALVGSTEEGQFH</sequence>
<dbReference type="Pfam" id="PF00463">
    <property type="entry name" value="ICL"/>
    <property type="match status" value="2"/>
</dbReference>
<evidence type="ECO:0000256" key="1">
    <source>
        <dbReference type="ARBA" id="ARBA00004793"/>
    </source>
</evidence>
<keyword evidence="14" id="KW-1185">Reference proteome</keyword>
<keyword evidence="5" id="KW-0329">Glyoxylate bypass</keyword>
<feature type="binding site" evidence="11">
    <location>
        <begin position="320"/>
        <end position="324"/>
    </location>
    <ligand>
        <name>substrate</name>
    </ligand>
</feature>
<evidence type="ECO:0000256" key="2">
    <source>
        <dbReference type="ARBA" id="ARBA00005704"/>
    </source>
</evidence>
<dbReference type="FunFam" id="3.20.20.60:FF:000005">
    <property type="entry name" value="Isocitrate lyase"/>
    <property type="match status" value="1"/>
</dbReference>
<evidence type="ECO:0000256" key="7">
    <source>
        <dbReference type="ARBA" id="ARBA00023239"/>
    </source>
</evidence>
<dbReference type="InterPro" id="IPR018523">
    <property type="entry name" value="Isocitrate_lyase_ph_CS"/>
</dbReference>
<dbReference type="AlphaFoldDB" id="A0A399J7Y5"/>
<dbReference type="GO" id="GO:0006097">
    <property type="term" value="P:glyoxylate cycle"/>
    <property type="evidence" value="ECO:0007669"/>
    <property type="project" value="UniProtKB-KW"/>
</dbReference>
<evidence type="ECO:0000256" key="5">
    <source>
        <dbReference type="ARBA" id="ARBA00022435"/>
    </source>
</evidence>
<dbReference type="PROSITE" id="PS00161">
    <property type="entry name" value="ISOCITRATE_LYASE"/>
    <property type="match status" value="1"/>
</dbReference>
<gene>
    <name evidence="13" type="ORF">DWB68_11785</name>
</gene>
<dbReference type="Gene3D" id="3.20.20.60">
    <property type="entry name" value="Phosphoenolpyruvate-binding domains"/>
    <property type="match status" value="1"/>
</dbReference>
<evidence type="ECO:0000256" key="12">
    <source>
        <dbReference type="PIRSR" id="PIRSR001362-3"/>
    </source>
</evidence>
<comment type="similarity">
    <text evidence="2">Belongs to the isocitrate lyase/PEP mutase superfamily. Isocitrate lyase family.</text>
</comment>
<dbReference type="InterPro" id="IPR006254">
    <property type="entry name" value="Isocitrate_lyase"/>
</dbReference>
<comment type="pathway">
    <text evidence="1">Carbohydrate metabolism; glyoxylate cycle; (S)-malate from isocitrate: step 1/2.</text>
</comment>
<evidence type="ECO:0000256" key="8">
    <source>
        <dbReference type="ARBA" id="ARBA00023531"/>
    </source>
</evidence>
<keyword evidence="12" id="KW-0479">Metal-binding</keyword>
<dbReference type="PANTHER" id="PTHR21631">
    <property type="entry name" value="ISOCITRATE LYASE/MALATE SYNTHASE"/>
    <property type="match status" value="1"/>
</dbReference>
<evidence type="ECO:0000256" key="6">
    <source>
        <dbReference type="ARBA" id="ARBA00022532"/>
    </source>
</evidence>
<dbReference type="PANTHER" id="PTHR21631:SF3">
    <property type="entry name" value="BIFUNCTIONAL GLYOXYLATE CYCLE PROTEIN"/>
    <property type="match status" value="1"/>
</dbReference>
<evidence type="ECO:0000313" key="13">
    <source>
        <dbReference type="EMBL" id="RII41623.1"/>
    </source>
</evidence>
<protein>
    <recommendedName>
        <fullName evidence="4 9">Isocitrate lyase</fullName>
        <ecNumber evidence="4 9">4.1.3.1</ecNumber>
    </recommendedName>
</protein>
<dbReference type="CDD" id="cd00377">
    <property type="entry name" value="ICL_PEPM"/>
    <property type="match status" value="1"/>
</dbReference>
<accession>A0A399J7Y5</accession>
<keyword evidence="6" id="KW-0816">Tricarboxylic acid cycle</keyword>
<feature type="binding site" evidence="11">
    <location>
        <begin position="98"/>
        <end position="100"/>
    </location>
    <ligand>
        <name>substrate</name>
    </ligand>
</feature>
<evidence type="ECO:0000256" key="10">
    <source>
        <dbReference type="PIRSR" id="PIRSR001362-1"/>
    </source>
</evidence>
<dbReference type="GO" id="GO:0046872">
    <property type="term" value="F:metal ion binding"/>
    <property type="evidence" value="ECO:0007669"/>
    <property type="project" value="UniProtKB-KW"/>
</dbReference>
<keyword evidence="7 13" id="KW-0456">Lyase</keyword>
<dbReference type="SUPFAM" id="SSF51621">
    <property type="entry name" value="Phosphoenolpyruvate/pyruvate domain"/>
    <property type="match status" value="1"/>
</dbReference>
<proteinExistence type="inferred from homology"/>
<comment type="caution">
    <text evidence="13">The sequence shown here is derived from an EMBL/GenBank/DDBJ whole genome shotgun (WGS) entry which is preliminary data.</text>
</comment>
<organism evidence="13 14">
    <name type="scientific">Galactobacter valiniphilus</name>
    <dbReference type="NCBI Taxonomy" id="2676122"/>
    <lineage>
        <taxon>Bacteria</taxon>
        <taxon>Bacillati</taxon>
        <taxon>Actinomycetota</taxon>
        <taxon>Actinomycetes</taxon>
        <taxon>Micrococcales</taxon>
        <taxon>Micrococcaceae</taxon>
        <taxon>Galactobacter</taxon>
    </lineage>
</organism>
<dbReference type="EMBL" id="QQXK01000024">
    <property type="protein sequence ID" value="RII41623.1"/>
    <property type="molecule type" value="Genomic_DNA"/>
</dbReference>
<comment type="catalytic activity">
    <reaction evidence="8">
        <text>D-threo-isocitrate = glyoxylate + succinate</text>
        <dbReference type="Rhea" id="RHEA:13245"/>
        <dbReference type="ChEBI" id="CHEBI:15562"/>
        <dbReference type="ChEBI" id="CHEBI:30031"/>
        <dbReference type="ChEBI" id="CHEBI:36655"/>
        <dbReference type="EC" id="4.1.3.1"/>
    </reaction>
</comment>
<dbReference type="RefSeq" id="WP_119425323.1">
    <property type="nucleotide sequence ID" value="NZ_JBHOFJ010000001.1"/>
</dbReference>
<dbReference type="EC" id="4.1.3.1" evidence="4 9"/>
<name>A0A399J7Y5_9MICC</name>
<keyword evidence="12" id="KW-0460">Magnesium</keyword>
<feature type="binding site" evidence="11">
    <location>
        <begin position="199"/>
        <end position="200"/>
    </location>
    <ligand>
        <name>substrate</name>
    </ligand>
</feature>
<dbReference type="PIRSF" id="PIRSF001362">
    <property type="entry name" value="Isocit_lyase"/>
    <property type="match status" value="1"/>
</dbReference>
<dbReference type="GO" id="GO:0006099">
    <property type="term" value="P:tricarboxylic acid cycle"/>
    <property type="evidence" value="ECO:0007669"/>
    <property type="project" value="UniProtKB-UniRule"/>
</dbReference>
<dbReference type="InterPro" id="IPR040442">
    <property type="entry name" value="Pyrv_kinase-like_dom_sf"/>
</dbReference>
<dbReference type="GO" id="GO:0004451">
    <property type="term" value="F:isocitrate lyase activity"/>
    <property type="evidence" value="ECO:0007669"/>
    <property type="project" value="UniProtKB-UniRule"/>
</dbReference>
<comment type="cofactor">
    <cofactor evidence="12">
        <name>Mg(2+)</name>
        <dbReference type="ChEBI" id="CHEBI:18420"/>
    </cofactor>
    <text evidence="12">Can also use Mn(2+) ion.</text>
</comment>
<dbReference type="InterPro" id="IPR015813">
    <property type="entry name" value="Pyrv/PenolPyrv_kinase-like_dom"/>
</dbReference>
<dbReference type="InterPro" id="IPR039556">
    <property type="entry name" value="ICL/PEPM"/>
</dbReference>
<reference evidence="13 14" key="1">
    <citation type="submission" date="2018-07" db="EMBL/GenBank/DDBJ databases">
        <title>Arthrobacter sp. nov., isolated from raw cow's milk with high bacterial count.</title>
        <authorList>
            <person name="Hahne J."/>
            <person name="Isele D."/>
            <person name="Lipski A."/>
        </authorList>
    </citation>
    <scope>NUCLEOTIDE SEQUENCE [LARGE SCALE GENOMIC DNA]</scope>
    <source>
        <strain evidence="13 14">JZ R-35</strain>
    </source>
</reference>
<feature type="binding site" evidence="11">
    <location>
        <position position="354"/>
    </location>
    <ligand>
        <name>substrate</name>
    </ligand>
</feature>
<comment type="subunit">
    <text evidence="3">Homotetramer.</text>
</comment>
<evidence type="ECO:0000256" key="9">
    <source>
        <dbReference type="NCBIfam" id="TIGR01346"/>
    </source>
</evidence>
<feature type="active site" description="Proton acceptor" evidence="10">
    <location>
        <position position="198"/>
    </location>
</feature>
<dbReference type="NCBIfam" id="NF011645">
    <property type="entry name" value="PRK15063.1"/>
    <property type="match status" value="1"/>
</dbReference>
<feature type="binding site" evidence="11">
    <location>
        <position position="235"/>
    </location>
    <ligand>
        <name>substrate</name>
    </ligand>
</feature>
<evidence type="ECO:0000256" key="3">
    <source>
        <dbReference type="ARBA" id="ARBA00011881"/>
    </source>
</evidence>
<evidence type="ECO:0000256" key="4">
    <source>
        <dbReference type="ARBA" id="ARBA00012909"/>
    </source>
</evidence>
<evidence type="ECO:0000256" key="11">
    <source>
        <dbReference type="PIRSR" id="PIRSR001362-2"/>
    </source>
</evidence>
<feature type="binding site" evidence="12">
    <location>
        <position position="160"/>
    </location>
    <ligand>
        <name>Mg(2+)</name>
        <dbReference type="ChEBI" id="CHEBI:18420"/>
    </ligand>
</feature>
<dbReference type="NCBIfam" id="TIGR01346">
    <property type="entry name" value="isocit_lyase"/>
    <property type="match status" value="1"/>
</dbReference>
<evidence type="ECO:0000313" key="14">
    <source>
        <dbReference type="Proteomes" id="UP000265419"/>
    </source>
</evidence>